<feature type="compositionally biased region" description="Low complexity" evidence="1">
    <location>
        <begin position="483"/>
        <end position="515"/>
    </location>
</feature>
<dbReference type="STRING" id="1531966.A0A0A1TNJ6"/>
<dbReference type="Proteomes" id="UP000039046">
    <property type="component" value="Unassembled WGS sequence"/>
</dbReference>
<dbReference type="AlphaFoldDB" id="A0A0A1TNJ6"/>
<feature type="compositionally biased region" description="Basic and acidic residues" evidence="1">
    <location>
        <begin position="324"/>
        <end position="334"/>
    </location>
</feature>
<dbReference type="InterPro" id="IPR029006">
    <property type="entry name" value="ADF-H/Gelsolin-like_dom_sf"/>
</dbReference>
<reference evidence="3 4" key="1">
    <citation type="journal article" date="2015" name="Genome Announc.">
        <title>Draft Genome Sequence and Gene Annotation of the Entomopathogenic Fungus Verticillium hemipterigenum.</title>
        <authorList>
            <person name="Horn F."/>
            <person name="Habel A."/>
            <person name="Scharf D.H."/>
            <person name="Dworschak J."/>
            <person name="Brakhage A.A."/>
            <person name="Guthke R."/>
            <person name="Hertweck C."/>
            <person name="Linde J."/>
        </authorList>
    </citation>
    <scope>NUCLEOTIDE SEQUENCE [LARGE SCALE GENOMIC DNA]</scope>
</reference>
<gene>
    <name evidence="3" type="ORF">VHEMI07770</name>
</gene>
<feature type="compositionally biased region" description="Basic residues" evidence="1">
    <location>
        <begin position="335"/>
        <end position="347"/>
    </location>
</feature>
<dbReference type="InterPro" id="IPR002108">
    <property type="entry name" value="ADF-H"/>
</dbReference>
<organism evidence="3 4">
    <name type="scientific">[Torrubiella] hemipterigena</name>
    <dbReference type="NCBI Taxonomy" id="1531966"/>
    <lineage>
        <taxon>Eukaryota</taxon>
        <taxon>Fungi</taxon>
        <taxon>Dikarya</taxon>
        <taxon>Ascomycota</taxon>
        <taxon>Pezizomycotina</taxon>
        <taxon>Sordariomycetes</taxon>
        <taxon>Hypocreomycetidae</taxon>
        <taxon>Hypocreales</taxon>
        <taxon>Clavicipitaceae</taxon>
        <taxon>Clavicipitaceae incertae sedis</taxon>
        <taxon>'Torrubiella' clade</taxon>
    </lineage>
</organism>
<evidence type="ECO:0000259" key="2">
    <source>
        <dbReference type="Pfam" id="PF00241"/>
    </source>
</evidence>
<feature type="compositionally biased region" description="Basic and acidic residues" evidence="1">
    <location>
        <begin position="554"/>
        <end position="564"/>
    </location>
</feature>
<dbReference type="EMBL" id="CDHN01000004">
    <property type="protein sequence ID" value="CEJ92097.1"/>
    <property type="molecule type" value="Genomic_DNA"/>
</dbReference>
<name>A0A0A1TNJ6_9HYPO</name>
<feature type="compositionally biased region" description="Basic and acidic residues" evidence="1">
    <location>
        <begin position="943"/>
        <end position="952"/>
    </location>
</feature>
<feature type="compositionally biased region" description="Polar residues" evidence="1">
    <location>
        <begin position="863"/>
        <end position="879"/>
    </location>
</feature>
<feature type="region of interest" description="Disordered" evidence="1">
    <location>
        <begin position="149"/>
        <end position="178"/>
    </location>
</feature>
<feature type="region of interest" description="Disordered" evidence="1">
    <location>
        <begin position="248"/>
        <end position="267"/>
    </location>
</feature>
<feature type="compositionally biased region" description="Polar residues" evidence="1">
    <location>
        <begin position="419"/>
        <end position="430"/>
    </location>
</feature>
<feature type="compositionally biased region" description="Acidic residues" evidence="1">
    <location>
        <begin position="360"/>
        <end position="389"/>
    </location>
</feature>
<feature type="region of interest" description="Disordered" evidence="1">
    <location>
        <begin position="191"/>
        <end position="222"/>
    </location>
</feature>
<feature type="compositionally biased region" description="Polar residues" evidence="1">
    <location>
        <begin position="776"/>
        <end position="789"/>
    </location>
</feature>
<sequence length="1111" mass="118434">MSLNGLDDPKVAEAYEAALAEAGGWFLLKYISRDEVELLNKGTGGLPEVRSSIEAYDEESPLYGVLKYRRRNVVIKYLPEDCSRLIQARVAVHFNAVCEQFSPYDTILEIESAETLTDYKLSAACSLHTASGSVSSVGSSPKKRLVEIAEEDEDEVPPTKRKSVVAEPQTPKSPKWTAEPVTLNAELAASPEQSKFAAPSTSEVPTFVGASDSRPDTAESYSAADAAATQDFGYTGYAFSKPKVKLAPRPSVEGATRPQTAGNFRPVSAIPAGYKLFGKGRRTKSKDSNTTISPQEEVAEFAPSPTDETERPVSSSSTVGPEGTTKKISPEKARLMKAMKLREKKKAAAAAAAAATTAEGEAETEEAEADGIAETEVETETETVADEVESPTTTTDSIHVADAMSSSTHTEASEVASEPDQSTNASSVSESTDETARAKDELAEEQDRDAEAVVDAEKKPEAPKEASDQGKAEEQEPIAIPLSKFSSSISSTEPEAAPEPTAEVAEVPEQEQPAALVASPEAIRAATMAAAEPVVSTPTVELAKSPLMLSSEITEPKTAPEADVKAVAATESTTEAPQQPADAPKPAVEAQEAVVDTETPATTESTQPKDKETKSDAETVAPTEQQKRAAVVEPIQTAPVTALAPAADVKSSSPTEPPTTRAEGAEATPYTVRTVSDPVRGKFVSDNDVAKSSARSLTTGAAYLHKITQQQQNNNLSLKSNVGSSISQRIKALEKLSSVPDGDVRPVSRERPQTAFFSVKKKELKAPSVLERANSLRATTPSPGDSPETTRPLLDRSNMSNRLSVFQPFMDPVSPGKETISVTAKIVRDPMPSTDTLSDPSAFNPLDLKQSPLMVSHQKATQDKTSPPETPLEQSGSQDSLKENRSRRTSLSIVRGLMKDKKSPTSGSEEFQAPSSPSQQRPVMSTNSSFSARSPSSENINAGDDKSPDGKMSRAGRFMKRLSTLSGGVSRTKPTSGSTTSTPLAPAMEEGAASGQQQQIVSYLGDVNVQFPDSLLWKRRNLCLDAQGFLVMSALPSQSSRAAQGTKRFHMSEFRAPYIPEVEMQELPNSVVVDFVEGTSLQLACEDRHGQMEVLSTLQEAHGKHAAAFGQ</sequence>
<evidence type="ECO:0000256" key="1">
    <source>
        <dbReference type="SAM" id="MobiDB-lite"/>
    </source>
</evidence>
<accession>A0A0A1TNJ6</accession>
<feature type="compositionally biased region" description="Basic and acidic residues" evidence="1">
    <location>
        <begin position="742"/>
        <end position="752"/>
    </location>
</feature>
<feature type="compositionally biased region" description="Basic and acidic residues" evidence="1">
    <location>
        <begin position="607"/>
        <end position="617"/>
    </location>
</feature>
<feature type="compositionally biased region" description="Basic and acidic residues" evidence="1">
    <location>
        <begin position="449"/>
        <end position="474"/>
    </location>
</feature>
<dbReference type="Pfam" id="PF00241">
    <property type="entry name" value="Cofilin_ADF"/>
    <property type="match status" value="1"/>
</dbReference>
<feature type="region of interest" description="Disordered" evidence="1">
    <location>
        <begin position="551"/>
        <end position="673"/>
    </location>
</feature>
<feature type="region of interest" description="Disordered" evidence="1">
    <location>
        <begin position="739"/>
        <end position="797"/>
    </location>
</feature>
<feature type="compositionally biased region" description="Low complexity" evidence="1">
    <location>
        <begin position="348"/>
        <end position="359"/>
    </location>
</feature>
<evidence type="ECO:0000313" key="4">
    <source>
        <dbReference type="Proteomes" id="UP000039046"/>
    </source>
</evidence>
<feature type="compositionally biased region" description="Polar residues" evidence="1">
    <location>
        <begin position="904"/>
        <end position="940"/>
    </location>
</feature>
<keyword evidence="4" id="KW-1185">Reference proteome</keyword>
<evidence type="ECO:0000313" key="3">
    <source>
        <dbReference type="EMBL" id="CEJ92097.1"/>
    </source>
</evidence>
<feature type="domain" description="ADF-H" evidence="2">
    <location>
        <begin position="8"/>
        <end position="119"/>
    </location>
</feature>
<feature type="compositionally biased region" description="Low complexity" evidence="1">
    <location>
        <begin position="970"/>
        <end position="982"/>
    </location>
</feature>
<dbReference type="Gene3D" id="3.40.20.10">
    <property type="entry name" value="Severin"/>
    <property type="match status" value="1"/>
</dbReference>
<feature type="region of interest" description="Disordered" evidence="1">
    <location>
        <begin position="275"/>
        <end position="518"/>
    </location>
</feature>
<dbReference type="OrthoDB" id="74412at2759"/>
<protein>
    <recommendedName>
        <fullName evidence="2">ADF-H domain-containing protein</fullName>
    </recommendedName>
</protein>
<dbReference type="HOGENOM" id="CLU_004392_0_0_1"/>
<feature type="region of interest" description="Disordered" evidence="1">
    <location>
        <begin position="825"/>
        <end position="993"/>
    </location>
</feature>
<feature type="compositionally biased region" description="Low complexity" evidence="1">
    <location>
        <begin position="576"/>
        <end position="587"/>
    </location>
</feature>
<proteinExistence type="predicted"/>
<dbReference type="SUPFAM" id="SSF55753">
    <property type="entry name" value="Actin depolymerizing proteins"/>
    <property type="match status" value="1"/>
</dbReference>